<dbReference type="AlphaFoldDB" id="A0A059DY02"/>
<dbReference type="EMBL" id="DMBR01000245">
    <property type="protein sequence ID" value="HAE94500.1"/>
    <property type="molecule type" value="Genomic_DNA"/>
</dbReference>
<dbReference type="PATRIC" id="fig|1280948.3.peg.2688"/>
<reference evidence="4 5" key="1">
    <citation type="journal article" date="2014" name="Antonie Van Leeuwenhoek">
        <title>Hyphomonas beringensis sp. nov. and Hyphomonas chukchiensis sp. nov., isolated from surface seawater of the Bering Sea and Chukchi Sea.</title>
        <authorList>
            <person name="Li C."/>
            <person name="Lai Q."/>
            <person name="Li G."/>
            <person name="Dong C."/>
            <person name="Wang J."/>
            <person name="Liao Y."/>
            <person name="Shao Z."/>
        </authorList>
    </citation>
    <scope>NUCLEOTIDE SEQUENCE [LARGE SCALE GENOMIC DNA]</scope>
    <source>
        <strain evidence="4 5">22II1-22F38</strain>
    </source>
</reference>
<dbReference type="Pfam" id="PF21831">
    <property type="entry name" value="DUF6891"/>
    <property type="match status" value="1"/>
</dbReference>
<proteinExistence type="predicted"/>
<organism evidence="4 5">
    <name type="scientific">Hyphomonas atlantica</name>
    <dbReference type="NCBI Taxonomy" id="1280948"/>
    <lineage>
        <taxon>Bacteria</taxon>
        <taxon>Pseudomonadati</taxon>
        <taxon>Pseudomonadota</taxon>
        <taxon>Alphaproteobacteria</taxon>
        <taxon>Hyphomonadales</taxon>
        <taxon>Hyphomonadaceae</taxon>
        <taxon>Hyphomonas</taxon>
    </lineage>
</organism>
<dbReference type="InterPro" id="IPR054186">
    <property type="entry name" value="DUF6891"/>
</dbReference>
<protein>
    <recommendedName>
        <fullName evidence="1">DUF6891 domain-containing protein</fullName>
    </recommendedName>
</protein>
<dbReference type="Proteomes" id="UP000024547">
    <property type="component" value="Unassembled WGS sequence"/>
</dbReference>
<accession>A0A059DY02</accession>
<dbReference type="STRING" id="1280948.HY36_07860"/>
<feature type="domain" description="DUF6891" evidence="1">
    <location>
        <begin position="8"/>
        <end position="196"/>
    </location>
</feature>
<evidence type="ECO:0000313" key="3">
    <source>
        <dbReference type="EMBL" id="HBQ50196.1"/>
    </source>
</evidence>
<gene>
    <name evidence="2" type="ORF">DCG65_08060</name>
    <name evidence="3" type="ORF">DD728_15185</name>
    <name evidence="4" type="ORF">HY36_07860</name>
</gene>
<dbReference type="GeneID" id="92500749"/>
<dbReference type="Proteomes" id="UP000259173">
    <property type="component" value="Unassembled WGS sequence"/>
</dbReference>
<evidence type="ECO:0000259" key="1">
    <source>
        <dbReference type="Pfam" id="PF21831"/>
    </source>
</evidence>
<comment type="caution">
    <text evidence="4">The sequence shown here is derived from an EMBL/GenBank/DDBJ whole genome shotgun (WGS) entry which is preliminary data.</text>
</comment>
<dbReference type="OrthoDB" id="5515732at2"/>
<keyword evidence="5" id="KW-1185">Reference proteome</keyword>
<dbReference type="EMBL" id="DOGS01000306">
    <property type="protein sequence ID" value="HBQ50196.1"/>
    <property type="molecule type" value="Genomic_DNA"/>
</dbReference>
<evidence type="ECO:0000313" key="5">
    <source>
        <dbReference type="Proteomes" id="UP000024547"/>
    </source>
</evidence>
<dbReference type="eggNOG" id="ENOG5031E7N">
    <property type="taxonomic scope" value="Bacteria"/>
</dbReference>
<sequence length="210" mass="24222">MTRFTTAERDDLKVWARIHVRGGYEPIDEIEDILLDLTEEFDSRISERDRQSEIRSAVIQEIEALRSEQAEWSVLTDFDRLELAFDMLEDKDIVARQNFTCCGSCGATEIGIEIEEFEAYGRPARGYVFFHQQDTESAIETGHLYLSYGASRNTADGVILEVGQEIVDTLKSVGLKVHWDGKLEHRIGVSLDWQRRWEGPVPQPLKRWPF</sequence>
<evidence type="ECO:0000313" key="2">
    <source>
        <dbReference type="EMBL" id="HAE94500.1"/>
    </source>
</evidence>
<name>A0A059DY02_9PROT</name>
<evidence type="ECO:0000313" key="4">
    <source>
        <dbReference type="EMBL" id="KCZ59183.1"/>
    </source>
</evidence>
<dbReference type="RefSeq" id="WP_051602789.1">
    <property type="nucleotide sequence ID" value="NZ_AWFH01000045.1"/>
</dbReference>
<evidence type="ECO:0000313" key="6">
    <source>
        <dbReference type="Proteomes" id="UP000259173"/>
    </source>
</evidence>
<dbReference type="EMBL" id="AWFH01000045">
    <property type="protein sequence ID" value="KCZ59183.1"/>
    <property type="molecule type" value="Genomic_DNA"/>
</dbReference>
<dbReference type="Proteomes" id="UP000263957">
    <property type="component" value="Unassembled WGS sequence"/>
</dbReference>
<reference evidence="6 7" key="2">
    <citation type="journal article" date="2018" name="Nat. Biotechnol.">
        <title>A standardized bacterial taxonomy based on genome phylogeny substantially revises the tree of life.</title>
        <authorList>
            <person name="Parks D.H."/>
            <person name="Chuvochina M."/>
            <person name="Waite D.W."/>
            <person name="Rinke C."/>
            <person name="Skarshewski A."/>
            <person name="Chaumeil P.A."/>
            <person name="Hugenholtz P."/>
        </authorList>
    </citation>
    <scope>NUCLEOTIDE SEQUENCE [LARGE SCALE GENOMIC DNA]</scope>
    <source>
        <strain evidence="3">UBA10378</strain>
        <strain evidence="2">UBA8557</strain>
    </source>
</reference>
<evidence type="ECO:0000313" key="7">
    <source>
        <dbReference type="Proteomes" id="UP000263957"/>
    </source>
</evidence>